<evidence type="ECO:0000313" key="2">
    <source>
        <dbReference type="Proteomes" id="UP000001072"/>
    </source>
</evidence>
<name>F4RW22_MELLP</name>
<dbReference type="RefSeq" id="XP_007413254.1">
    <property type="nucleotide sequence ID" value="XM_007413192.1"/>
</dbReference>
<dbReference type="AlphaFoldDB" id="F4RW22"/>
<organism evidence="2">
    <name type="scientific">Melampsora larici-populina (strain 98AG31 / pathotype 3-4-7)</name>
    <name type="common">Poplar leaf rust fungus</name>
    <dbReference type="NCBI Taxonomy" id="747676"/>
    <lineage>
        <taxon>Eukaryota</taxon>
        <taxon>Fungi</taxon>
        <taxon>Dikarya</taxon>
        <taxon>Basidiomycota</taxon>
        <taxon>Pucciniomycotina</taxon>
        <taxon>Pucciniomycetes</taxon>
        <taxon>Pucciniales</taxon>
        <taxon>Melampsoraceae</taxon>
        <taxon>Melampsora</taxon>
    </lineage>
</organism>
<dbReference type="GeneID" id="18923726"/>
<dbReference type="KEGG" id="mlr:MELLADRAFT_109310"/>
<dbReference type="EMBL" id="GL883124">
    <property type="protein sequence ID" value="EGG03460.1"/>
    <property type="molecule type" value="Genomic_DNA"/>
</dbReference>
<dbReference type="HOGENOM" id="CLU_1190143_0_0_1"/>
<dbReference type="VEuPathDB" id="FungiDB:MELLADRAFT_109310"/>
<protein>
    <submittedName>
        <fullName evidence="1">Uncharacterized protein</fullName>
    </submittedName>
</protein>
<proteinExistence type="predicted"/>
<reference evidence="2" key="1">
    <citation type="journal article" date="2011" name="Proc. Natl. Acad. Sci. U.S.A.">
        <title>Obligate biotrophy features unraveled by the genomic analysis of rust fungi.</title>
        <authorList>
            <person name="Duplessis S."/>
            <person name="Cuomo C.A."/>
            <person name="Lin Y.-C."/>
            <person name="Aerts A."/>
            <person name="Tisserant E."/>
            <person name="Veneault-Fourrey C."/>
            <person name="Joly D.L."/>
            <person name="Hacquard S."/>
            <person name="Amselem J."/>
            <person name="Cantarel B.L."/>
            <person name="Chiu R."/>
            <person name="Coutinho P.M."/>
            <person name="Feau N."/>
            <person name="Field M."/>
            <person name="Frey P."/>
            <person name="Gelhaye E."/>
            <person name="Goldberg J."/>
            <person name="Grabherr M.G."/>
            <person name="Kodira C.D."/>
            <person name="Kohler A."/>
            <person name="Kuees U."/>
            <person name="Lindquist E.A."/>
            <person name="Lucas S.M."/>
            <person name="Mago R."/>
            <person name="Mauceli E."/>
            <person name="Morin E."/>
            <person name="Murat C."/>
            <person name="Pangilinan J.L."/>
            <person name="Park R."/>
            <person name="Pearson M."/>
            <person name="Quesneville H."/>
            <person name="Rouhier N."/>
            <person name="Sakthikumar S."/>
            <person name="Salamov A.A."/>
            <person name="Schmutz J."/>
            <person name="Selles B."/>
            <person name="Shapiro H."/>
            <person name="Tanguay P."/>
            <person name="Tuskan G.A."/>
            <person name="Henrissat B."/>
            <person name="Van de Peer Y."/>
            <person name="Rouze P."/>
            <person name="Ellis J.G."/>
            <person name="Dodds P.N."/>
            <person name="Schein J.E."/>
            <person name="Zhong S."/>
            <person name="Hamelin R.C."/>
            <person name="Grigoriev I.V."/>
            <person name="Szabo L.J."/>
            <person name="Martin F."/>
        </authorList>
    </citation>
    <scope>NUCLEOTIDE SEQUENCE [LARGE SCALE GENOMIC DNA]</scope>
    <source>
        <strain evidence="2">98AG31 / pathotype 3-4-7</strain>
    </source>
</reference>
<gene>
    <name evidence="1" type="ORF">MELLADRAFT_109310</name>
</gene>
<dbReference type="InParanoid" id="F4RW22"/>
<keyword evidence="2" id="KW-1185">Reference proteome</keyword>
<evidence type="ECO:0000313" key="1">
    <source>
        <dbReference type="EMBL" id="EGG03460.1"/>
    </source>
</evidence>
<dbReference type="Proteomes" id="UP000001072">
    <property type="component" value="Unassembled WGS sequence"/>
</dbReference>
<accession>F4RW22</accession>
<sequence>MLHSSIWTDYRRMRRHPPARDSMAMIYFMKHTRTMSSVTSERLARSRTQTSNPGMIPQSPHLRRRTLIKSIIQTKLQSNKRKNKWANSVTLNTSDEEKLEIGGRQAEEIKAEAAIKTNPESEDQDPEHDLQDLDTSPEVVAELDDEGEWDLADAEDEACPELTIEENEVQPTHRREANHVDFILRKLYFVFLMHYGFGRVAVAVTCVAVCLQKAANAAVNARSVALRSCATGI</sequence>